<evidence type="ECO:0000256" key="4">
    <source>
        <dbReference type="ARBA" id="ARBA00022837"/>
    </source>
</evidence>
<keyword evidence="9" id="KW-1185">Reference proteome</keyword>
<sequence length="133" mass="15784">MKYQILDHTGDLRIIVYGRSYKELFQNALYGMADCIIKIKNDFTDSERSIKIKKNSYEDLLISFLSEALYELEINRVLYYKSDLEINDMELNGIIKGFYLKGDIEYEYIIKAVTYYDLEIRPEDGFLKIVFDI</sequence>
<evidence type="ECO:0000256" key="1">
    <source>
        <dbReference type="ARBA" id="ARBA00007963"/>
    </source>
</evidence>
<evidence type="ECO:0000313" key="8">
    <source>
        <dbReference type="Proteomes" id="UP000000438"/>
    </source>
</evidence>
<dbReference type="EMBL" id="AE017261">
    <property type="protein sequence ID" value="AAT43775.1"/>
    <property type="molecule type" value="Genomic_DNA"/>
</dbReference>
<feature type="domain" description="Archease" evidence="5">
    <location>
        <begin position="3"/>
        <end position="133"/>
    </location>
</feature>
<dbReference type="PANTHER" id="PTHR12682:SF11">
    <property type="entry name" value="PROTEIN ARCHEASE"/>
    <property type="match status" value="1"/>
</dbReference>
<evidence type="ECO:0000256" key="2">
    <source>
        <dbReference type="ARBA" id="ARBA00022694"/>
    </source>
</evidence>
<protein>
    <submittedName>
        <fullName evidence="6">Hypothetical cytosolic protein</fullName>
    </submittedName>
    <submittedName>
        <fullName evidence="7">SHS2 domain-containing protein</fullName>
    </submittedName>
</protein>
<dbReference type="STRING" id="263820.PTO1190"/>
<dbReference type="InterPro" id="IPR002804">
    <property type="entry name" value="Archease"/>
</dbReference>
<dbReference type="AlphaFoldDB" id="Q6KZS7"/>
<dbReference type="PANTHER" id="PTHR12682">
    <property type="entry name" value="ARCHEASE"/>
    <property type="match status" value="1"/>
</dbReference>
<dbReference type="GeneID" id="2844220"/>
<dbReference type="GO" id="GO:0046872">
    <property type="term" value="F:metal ion binding"/>
    <property type="evidence" value="ECO:0007669"/>
    <property type="project" value="UniProtKB-KW"/>
</dbReference>
<dbReference type="InterPro" id="IPR036820">
    <property type="entry name" value="Archease_dom_sf"/>
</dbReference>
<gene>
    <name evidence="6" type="ordered locus">PTO1190</name>
    <name evidence="7" type="ORF">SAMN02745355_1079</name>
</gene>
<name>Q6KZS7_PICTO</name>
<keyword evidence="3" id="KW-0479">Metal-binding</keyword>
<dbReference type="FunCoup" id="Q6KZS7">
    <property type="interactions" value="59"/>
</dbReference>
<evidence type="ECO:0000313" key="6">
    <source>
        <dbReference type="EMBL" id="AAT43775.1"/>
    </source>
</evidence>
<dbReference type="eggNOG" id="arCOG04055">
    <property type="taxonomic scope" value="Archaea"/>
</dbReference>
<proteinExistence type="inferred from homology"/>
<comment type="similarity">
    <text evidence="1">Belongs to the archease family.</text>
</comment>
<dbReference type="HOGENOM" id="CLU_111362_3_1_2"/>
<evidence type="ECO:0000313" key="7">
    <source>
        <dbReference type="EMBL" id="SMD31158.1"/>
    </source>
</evidence>
<accession>Q6KZS7</accession>
<dbReference type="KEGG" id="pto:PTO1190"/>
<evidence type="ECO:0000259" key="5">
    <source>
        <dbReference type="Pfam" id="PF01951"/>
    </source>
</evidence>
<reference evidence="6 8" key="1">
    <citation type="journal article" date="2004" name="Proc. Natl. Acad. Sci. U.S.A.">
        <title>Genome sequence of Picrophilus torridus and its implications for life around pH 0.</title>
        <authorList>
            <person name="Futterer O."/>
            <person name="Angelov A."/>
            <person name="Liesegang H."/>
            <person name="Gottschalk G."/>
            <person name="Schleper C."/>
            <person name="Schepers B."/>
            <person name="Dock C."/>
            <person name="Antranikian G."/>
            <person name="Liebl W."/>
        </authorList>
    </citation>
    <scope>NUCLEOTIDE SEQUENCE [LARGE SCALE GENOMIC DNA]</scope>
    <source>
        <strain evidence="8">ATCC 700027 / DSM 9790 / JCM 10055 / NBRC 100828</strain>
        <strain evidence="6">DSM 9790</strain>
    </source>
</reference>
<reference evidence="6" key="2">
    <citation type="submission" date="2004-02" db="EMBL/GenBank/DDBJ databases">
        <authorList>
            <person name="Fuetterer O."/>
            <person name="Angelov A."/>
            <person name="Liesegang H."/>
            <person name="Gottschalk G."/>
            <person name="Schleper C."/>
            <person name="Schepers B."/>
            <person name="Dock C."/>
            <person name="Antranikian G."/>
            <person name="Liebl W."/>
        </authorList>
    </citation>
    <scope>NUCLEOTIDE SEQUENCE</scope>
    <source>
        <strain evidence="6">DSM 9790</strain>
    </source>
</reference>
<keyword evidence="2" id="KW-0819">tRNA processing</keyword>
<keyword evidence="4" id="KW-0106">Calcium</keyword>
<dbReference type="Gene3D" id="3.55.10.10">
    <property type="entry name" value="Archease domain"/>
    <property type="match status" value="1"/>
</dbReference>
<dbReference type="EMBL" id="FWYE01000002">
    <property type="protein sequence ID" value="SMD31158.1"/>
    <property type="molecule type" value="Genomic_DNA"/>
</dbReference>
<dbReference type="SUPFAM" id="SSF69819">
    <property type="entry name" value="MTH1598-like"/>
    <property type="match status" value="1"/>
</dbReference>
<evidence type="ECO:0000313" key="9">
    <source>
        <dbReference type="Proteomes" id="UP000192315"/>
    </source>
</evidence>
<dbReference type="OrthoDB" id="8831at2157"/>
<evidence type="ECO:0000256" key="3">
    <source>
        <dbReference type="ARBA" id="ARBA00022723"/>
    </source>
</evidence>
<dbReference type="RefSeq" id="WP_011177991.1">
    <property type="nucleotide sequence ID" value="NC_005877.1"/>
</dbReference>
<dbReference type="Pfam" id="PF01951">
    <property type="entry name" value="Archease"/>
    <property type="match status" value="1"/>
</dbReference>
<dbReference type="Proteomes" id="UP000192315">
    <property type="component" value="Unassembled WGS sequence"/>
</dbReference>
<dbReference type="Proteomes" id="UP000000438">
    <property type="component" value="Chromosome"/>
</dbReference>
<accession>A0A8G2FXC0</accession>
<reference evidence="7 9" key="3">
    <citation type="submission" date="2017-04" db="EMBL/GenBank/DDBJ databases">
        <authorList>
            <person name="Varghese N."/>
            <person name="Submissions S."/>
        </authorList>
    </citation>
    <scope>NUCLEOTIDE SEQUENCE [LARGE SCALE GENOMIC DNA]</scope>
    <source>
        <strain evidence="7 9">DSM 9789</strain>
    </source>
</reference>
<dbReference type="InParanoid" id="Q6KZS7"/>
<dbReference type="GO" id="GO:0008033">
    <property type="term" value="P:tRNA processing"/>
    <property type="evidence" value="ECO:0007669"/>
    <property type="project" value="UniProtKB-KW"/>
</dbReference>
<dbReference type="PaxDb" id="263820-PTO1190"/>
<organism evidence="6 8">
    <name type="scientific">Picrophilus torridus (strain ATCC 700027 / DSM 9790 / JCM 10055 / NBRC 100828 / KAW 2/3)</name>
    <dbReference type="NCBI Taxonomy" id="1122961"/>
    <lineage>
        <taxon>Archaea</taxon>
        <taxon>Methanobacteriati</taxon>
        <taxon>Thermoplasmatota</taxon>
        <taxon>Thermoplasmata</taxon>
        <taxon>Thermoplasmatales</taxon>
        <taxon>Picrophilaceae</taxon>
        <taxon>Picrophilus</taxon>
    </lineage>
</organism>
<dbReference type="InterPro" id="IPR023572">
    <property type="entry name" value="Archease_dom"/>
</dbReference>
<dbReference type="NCBIfam" id="NF001617">
    <property type="entry name" value="PRK00407.1"/>
    <property type="match status" value="1"/>
</dbReference>